<dbReference type="SUPFAM" id="SSF54534">
    <property type="entry name" value="FKBP-like"/>
    <property type="match status" value="1"/>
</dbReference>
<dbReference type="SUPFAM" id="SSF102735">
    <property type="entry name" value="Trigger factor ribosome-binding domain"/>
    <property type="match status" value="1"/>
</dbReference>
<dbReference type="InterPro" id="IPR005215">
    <property type="entry name" value="Trig_fac"/>
</dbReference>
<keyword evidence="11" id="KW-0963">Cytoplasm</keyword>
<dbReference type="HAMAP" id="MF_00303">
    <property type="entry name" value="Trigger_factor_Tig"/>
    <property type="match status" value="1"/>
</dbReference>
<dbReference type="Pfam" id="PF05698">
    <property type="entry name" value="Trigger_C"/>
    <property type="match status" value="1"/>
</dbReference>
<dbReference type="RefSeq" id="WP_205049924.1">
    <property type="nucleotide sequence ID" value="NZ_JACJKX010000004.1"/>
</dbReference>
<evidence type="ECO:0000256" key="6">
    <source>
        <dbReference type="ARBA" id="ARBA00023110"/>
    </source>
</evidence>
<evidence type="ECO:0000313" key="15">
    <source>
        <dbReference type="EMBL" id="MBM6928330.1"/>
    </source>
</evidence>
<dbReference type="PIRSF" id="PIRSF003095">
    <property type="entry name" value="Trigger_factor"/>
    <property type="match status" value="1"/>
</dbReference>
<comment type="caution">
    <text evidence="15">The sequence shown here is derived from an EMBL/GenBank/DDBJ whole genome shotgun (WGS) entry which is preliminary data.</text>
</comment>
<comment type="domain">
    <text evidence="11">Consists of 3 domains; the N-terminus binds the ribosome, the middle domain has PPIase activity, while the C-terminus has intrinsic chaperone activity on its own.</text>
</comment>
<feature type="domain" description="PPIase FKBP-type" evidence="14">
    <location>
        <begin position="163"/>
        <end position="242"/>
    </location>
</feature>
<keyword evidence="6 11" id="KW-0697">Rotamase</keyword>
<dbReference type="PANTHER" id="PTHR30560">
    <property type="entry name" value="TRIGGER FACTOR CHAPERONE AND PEPTIDYL-PROLYL CIS/TRANS ISOMERASE"/>
    <property type="match status" value="1"/>
</dbReference>
<dbReference type="Gene3D" id="3.30.70.1050">
    <property type="entry name" value="Trigger factor ribosome-binding domain"/>
    <property type="match status" value="1"/>
</dbReference>
<dbReference type="Proteomes" id="UP000777002">
    <property type="component" value="Unassembled WGS sequence"/>
</dbReference>
<evidence type="ECO:0000259" key="14">
    <source>
        <dbReference type="PROSITE" id="PS50059"/>
    </source>
</evidence>
<keyword evidence="8 11" id="KW-0413">Isomerase</keyword>
<evidence type="ECO:0000256" key="13">
    <source>
        <dbReference type="RuleBase" id="RU003914"/>
    </source>
</evidence>
<evidence type="ECO:0000256" key="12">
    <source>
        <dbReference type="PROSITE-ProRule" id="PRU00277"/>
    </source>
</evidence>
<proteinExistence type="inferred from homology"/>
<evidence type="ECO:0000313" key="16">
    <source>
        <dbReference type="Proteomes" id="UP000777002"/>
    </source>
</evidence>
<dbReference type="Gene3D" id="3.10.50.40">
    <property type="match status" value="1"/>
</dbReference>
<evidence type="ECO:0000256" key="7">
    <source>
        <dbReference type="ARBA" id="ARBA00023186"/>
    </source>
</evidence>
<evidence type="ECO:0000256" key="10">
    <source>
        <dbReference type="ARBA" id="ARBA00029986"/>
    </source>
</evidence>
<evidence type="ECO:0000256" key="11">
    <source>
        <dbReference type="HAMAP-Rule" id="MF_00303"/>
    </source>
</evidence>
<sequence>MTEKETTKSSLERTLDLTISAQQLKADTETILKRRAKTAKAHGFRPGKVPMKMVREMYGAQAYMDAMNHLIGQAYEKAVEEAGLKVAGAPEIAPKGEIKDDVDPQFTATVEVFPEVETPDLKDVELKRFVCEVTDTEVEKTLEIMRKQRAVYEVEEEGVAAEDKRVTINFVGKLDGTPFEGGTANGFAFVIGAGQMLPDFEKGVMGMKTGEKKTFEMTFPADYVEKLAGKTVEFEVELTKIEVAKLPEIDDEFAKKLGINDGVAKMREEIAANLKREVKARITQQTKDGVMNALNDACHFDLPKALVAEEQQALARGFEQNMSARGMDPKQHKVPVEMFKEQAERRVRLGLLVNALVEKENLTPTKEEVEAHVAELAASYEDPEEVKKWFMGDARRMSDAQAYVLENKITEWALSKAKTTEEKVEFDKLMGGL</sequence>
<evidence type="ECO:0000256" key="3">
    <source>
        <dbReference type="ARBA" id="ARBA00013194"/>
    </source>
</evidence>
<dbReference type="InterPro" id="IPR008881">
    <property type="entry name" value="Trigger_fac_ribosome-bd_bac"/>
</dbReference>
<reference evidence="15 16" key="1">
    <citation type="journal article" date="2021" name="Sci. Rep.">
        <title>The distribution of antibiotic resistance genes in chicken gut microbiota commensals.</title>
        <authorList>
            <person name="Juricova H."/>
            <person name="Matiasovicova J."/>
            <person name="Kubasova T."/>
            <person name="Cejkova D."/>
            <person name="Rychlik I."/>
        </authorList>
    </citation>
    <scope>NUCLEOTIDE SEQUENCE [LARGE SCALE GENOMIC DNA]</scope>
    <source>
        <strain evidence="15 16">An562</strain>
    </source>
</reference>
<comment type="catalytic activity">
    <reaction evidence="1 11 12">
        <text>[protein]-peptidylproline (omega=180) = [protein]-peptidylproline (omega=0)</text>
        <dbReference type="Rhea" id="RHEA:16237"/>
        <dbReference type="Rhea" id="RHEA-COMP:10747"/>
        <dbReference type="Rhea" id="RHEA-COMP:10748"/>
        <dbReference type="ChEBI" id="CHEBI:83833"/>
        <dbReference type="ChEBI" id="CHEBI:83834"/>
        <dbReference type="EC" id="5.2.1.8"/>
    </reaction>
</comment>
<dbReference type="PANTHER" id="PTHR30560:SF3">
    <property type="entry name" value="TRIGGER FACTOR-LIKE PROTEIN TIG, CHLOROPLASTIC"/>
    <property type="match status" value="1"/>
</dbReference>
<comment type="similarity">
    <text evidence="2 11 13">Belongs to the FKBP-type PPIase family. Tig subfamily.</text>
</comment>
<dbReference type="NCBIfam" id="TIGR00115">
    <property type="entry name" value="tig"/>
    <property type="match status" value="1"/>
</dbReference>
<evidence type="ECO:0000256" key="2">
    <source>
        <dbReference type="ARBA" id="ARBA00005464"/>
    </source>
</evidence>
<keyword evidence="7 11" id="KW-0143">Chaperone</keyword>
<dbReference type="Pfam" id="PF05697">
    <property type="entry name" value="Trigger_N"/>
    <property type="match status" value="1"/>
</dbReference>
<keyword evidence="5 11" id="KW-0132">Cell division</keyword>
<dbReference type="InterPro" id="IPR001179">
    <property type="entry name" value="PPIase_FKBP_dom"/>
</dbReference>
<keyword evidence="16" id="KW-1185">Reference proteome</keyword>
<dbReference type="InterPro" id="IPR027304">
    <property type="entry name" value="Trigger_fact/SurA_dom_sf"/>
</dbReference>
<comment type="function">
    <text evidence="11">Involved in protein export. Acts as a chaperone by maintaining the newly synthesized protein in an open conformation. Functions as a peptidyl-prolyl cis-trans isomerase.</text>
</comment>
<evidence type="ECO:0000256" key="8">
    <source>
        <dbReference type="ARBA" id="ARBA00023235"/>
    </source>
</evidence>
<dbReference type="EC" id="5.2.1.8" evidence="3 11"/>
<comment type="subcellular location">
    <subcellularLocation>
        <location evidence="11">Cytoplasm</location>
    </subcellularLocation>
    <text evidence="11">About half TF is bound to the ribosome near the polypeptide exit tunnel while the other half is free in the cytoplasm.</text>
</comment>
<dbReference type="InterPro" id="IPR037041">
    <property type="entry name" value="Trigger_fac_C_sf"/>
</dbReference>
<evidence type="ECO:0000256" key="4">
    <source>
        <dbReference type="ARBA" id="ARBA00016902"/>
    </source>
</evidence>
<dbReference type="Gene3D" id="1.10.3120.10">
    <property type="entry name" value="Trigger factor, C-terminal domain"/>
    <property type="match status" value="1"/>
</dbReference>
<dbReference type="Pfam" id="PF00254">
    <property type="entry name" value="FKBP_C"/>
    <property type="match status" value="1"/>
</dbReference>
<name>A0ABS2GRC0_9BURK</name>
<protein>
    <recommendedName>
        <fullName evidence="4 11">Trigger factor</fullName>
        <shortName evidence="11">TF</shortName>
        <ecNumber evidence="3 11">5.2.1.8</ecNumber>
    </recommendedName>
    <alternativeName>
        <fullName evidence="10 11">PPIase</fullName>
    </alternativeName>
</protein>
<dbReference type="GO" id="GO:0003755">
    <property type="term" value="F:peptidyl-prolyl cis-trans isomerase activity"/>
    <property type="evidence" value="ECO:0007669"/>
    <property type="project" value="UniProtKB-EC"/>
</dbReference>
<dbReference type="InterPro" id="IPR046357">
    <property type="entry name" value="PPIase_dom_sf"/>
</dbReference>
<evidence type="ECO:0000256" key="9">
    <source>
        <dbReference type="ARBA" id="ARBA00023306"/>
    </source>
</evidence>
<dbReference type="EMBL" id="JACJKX010000004">
    <property type="protein sequence ID" value="MBM6928330.1"/>
    <property type="molecule type" value="Genomic_DNA"/>
</dbReference>
<gene>
    <name evidence="11" type="primary">tig</name>
    <name evidence="15" type="ORF">H5985_03495</name>
</gene>
<dbReference type="PROSITE" id="PS50059">
    <property type="entry name" value="FKBP_PPIASE"/>
    <property type="match status" value="1"/>
</dbReference>
<dbReference type="SUPFAM" id="SSF109998">
    <property type="entry name" value="Triger factor/SurA peptide-binding domain-like"/>
    <property type="match status" value="1"/>
</dbReference>
<evidence type="ECO:0000256" key="1">
    <source>
        <dbReference type="ARBA" id="ARBA00000971"/>
    </source>
</evidence>
<evidence type="ECO:0000256" key="5">
    <source>
        <dbReference type="ARBA" id="ARBA00022618"/>
    </source>
</evidence>
<keyword evidence="9 11" id="KW-0131">Cell cycle</keyword>
<dbReference type="InterPro" id="IPR008880">
    <property type="entry name" value="Trigger_fac_C"/>
</dbReference>
<accession>A0ABS2GRC0</accession>
<dbReference type="InterPro" id="IPR036611">
    <property type="entry name" value="Trigger_fac_ribosome-bd_sf"/>
</dbReference>
<organism evidence="15 16">
    <name type="scientific">Parasutterella secunda</name>
    <dbReference type="NCBI Taxonomy" id="626947"/>
    <lineage>
        <taxon>Bacteria</taxon>
        <taxon>Pseudomonadati</taxon>
        <taxon>Pseudomonadota</taxon>
        <taxon>Betaproteobacteria</taxon>
        <taxon>Burkholderiales</taxon>
        <taxon>Sutterellaceae</taxon>
        <taxon>Parasutterella</taxon>
    </lineage>
</organism>